<accession>A0A9W5PSK2</accession>
<sequence>MNIQVVMKQLHQSIISENLTTYRELFESTNSNEVTDPYWKDAIRLYTGLSNENKAILFKILEQIEVDTVSTVLRIIDEGLRIEDKELDFQLTINDHGKPINGDLQYLFLEYDEKNRKEAYF</sequence>
<dbReference type="EMBL" id="AHFB01000045">
    <property type="protein sequence ID" value="EOO34317.1"/>
    <property type="molecule type" value="Genomic_DNA"/>
</dbReference>
<name>A0A9W5PSK2_BACCE</name>
<protein>
    <submittedName>
        <fullName evidence="1">Uncharacterized protein</fullName>
    </submittedName>
</protein>
<comment type="caution">
    <text evidence="1">The sequence shown here is derived from an EMBL/GenBank/DDBJ whole genome shotgun (WGS) entry which is preliminary data.</text>
</comment>
<evidence type="ECO:0000313" key="1">
    <source>
        <dbReference type="EMBL" id="EOO34317.1"/>
    </source>
</evidence>
<organism evidence="1 2">
    <name type="scientific">Bacillus cereus VD133</name>
    <dbReference type="NCBI Taxonomy" id="1053233"/>
    <lineage>
        <taxon>Bacteria</taxon>
        <taxon>Bacillati</taxon>
        <taxon>Bacillota</taxon>
        <taxon>Bacilli</taxon>
        <taxon>Bacillales</taxon>
        <taxon>Bacillaceae</taxon>
        <taxon>Bacillus</taxon>
        <taxon>Bacillus cereus group</taxon>
    </lineage>
</organism>
<dbReference type="AlphaFoldDB" id="A0A9W5PSK2"/>
<gene>
    <name evidence="1" type="ORF">IIU_02544</name>
</gene>
<dbReference type="Proteomes" id="UP000014018">
    <property type="component" value="Unassembled WGS sequence"/>
</dbReference>
<proteinExistence type="predicted"/>
<dbReference type="RefSeq" id="WP_016110216.1">
    <property type="nucleotide sequence ID" value="NZ_KB976173.1"/>
</dbReference>
<evidence type="ECO:0000313" key="2">
    <source>
        <dbReference type="Proteomes" id="UP000014018"/>
    </source>
</evidence>
<reference evidence="1 2" key="1">
    <citation type="submission" date="2012-12" db="EMBL/GenBank/DDBJ databases">
        <title>The Genome Sequence of Bacillus cereus VD133.</title>
        <authorList>
            <consortium name="The Broad Institute Genome Sequencing Platform"/>
            <consortium name="The Broad Institute Genome Sequencing Center for Infectious Disease"/>
            <person name="Feldgarden M."/>
            <person name="Van der Auwera G.A."/>
            <person name="Mahillon J."/>
            <person name="Duprez V."/>
            <person name="Timmery S."/>
            <person name="Mattelet C."/>
            <person name="Dierick K."/>
            <person name="Sun M."/>
            <person name="Yu Z."/>
            <person name="Zhu L."/>
            <person name="Hu X."/>
            <person name="Shank E.B."/>
            <person name="Swiecicka I."/>
            <person name="Hansen B.M."/>
            <person name="Andrup L."/>
            <person name="Walker B."/>
            <person name="Young S.K."/>
            <person name="Zeng Q."/>
            <person name="Gargeya S."/>
            <person name="Fitzgerald M."/>
            <person name="Haas B."/>
            <person name="Abouelleil A."/>
            <person name="Alvarado L."/>
            <person name="Arachchi H.M."/>
            <person name="Berlin A.M."/>
            <person name="Chapman S.B."/>
            <person name="Dewar J."/>
            <person name="Goldberg J."/>
            <person name="Griggs A."/>
            <person name="Gujja S."/>
            <person name="Hansen M."/>
            <person name="Howarth C."/>
            <person name="Imamovic A."/>
            <person name="Larimer J."/>
            <person name="McCowan C."/>
            <person name="Murphy C."/>
            <person name="Neiman D."/>
            <person name="Pearson M."/>
            <person name="Priest M."/>
            <person name="Roberts A."/>
            <person name="Saif S."/>
            <person name="Shea T."/>
            <person name="Sisk P."/>
            <person name="Sykes S."/>
            <person name="Wortman J."/>
            <person name="Nusbaum C."/>
            <person name="Birren B."/>
        </authorList>
    </citation>
    <scope>NUCLEOTIDE SEQUENCE [LARGE SCALE GENOMIC DNA]</scope>
    <source>
        <strain evidence="1 2">VD133</strain>
    </source>
</reference>